<dbReference type="Gene3D" id="3.90.850.10">
    <property type="entry name" value="Fumarylacetoacetase-like, C-terminal domain"/>
    <property type="match status" value="1"/>
</dbReference>
<proteinExistence type="predicted"/>
<dbReference type="PANTHER" id="PTHR11820:SF112">
    <property type="entry name" value="FUMARYLACETOACETATE HYDROLASE FAMILY PROTEIN (AFU_ORTHOLOGUE AFUA_1G02370)-RELATED"/>
    <property type="match status" value="1"/>
</dbReference>
<evidence type="ECO:0000259" key="2">
    <source>
        <dbReference type="Pfam" id="PF01557"/>
    </source>
</evidence>
<gene>
    <name evidence="3" type="ORF">ACFOMD_12885</name>
</gene>
<keyword evidence="4" id="KW-1185">Reference proteome</keyword>
<evidence type="ECO:0000256" key="1">
    <source>
        <dbReference type="ARBA" id="ARBA00022723"/>
    </source>
</evidence>
<sequence>MPIALNDPSLPPIGRIFCAAVNYAAHRDEMGRAAQEKPMIFTRGAQSLVQHGEPLLLPPESSDFDFEGELALIIGTPGRRISRGKALDHILGWTCFQDGTLRDWQRHTGQFTPGKNFDRSGSYGPHILTPAEFGDYKAQTLITRLNGEEVQRTAIDLMLFDVETLIEYISTFTELRPGDMIATGTCGGVGVKRTPPLFMKAGDRVEVEVTGLGILANSVEAERLGA</sequence>
<organism evidence="3 4">
    <name type="scientific">Sphingoaurantiacus capsulatus</name>
    <dbReference type="NCBI Taxonomy" id="1771310"/>
    <lineage>
        <taxon>Bacteria</taxon>
        <taxon>Pseudomonadati</taxon>
        <taxon>Pseudomonadota</taxon>
        <taxon>Alphaproteobacteria</taxon>
        <taxon>Sphingomonadales</taxon>
        <taxon>Sphingosinicellaceae</taxon>
        <taxon>Sphingoaurantiacus</taxon>
    </lineage>
</organism>
<dbReference type="Pfam" id="PF01557">
    <property type="entry name" value="FAA_hydrolase"/>
    <property type="match status" value="1"/>
</dbReference>
<dbReference type="RefSeq" id="WP_380862002.1">
    <property type="nucleotide sequence ID" value="NZ_JBHRXV010000011.1"/>
</dbReference>
<evidence type="ECO:0000313" key="4">
    <source>
        <dbReference type="Proteomes" id="UP001595615"/>
    </source>
</evidence>
<dbReference type="InterPro" id="IPR011234">
    <property type="entry name" value="Fumarylacetoacetase-like_C"/>
</dbReference>
<dbReference type="Proteomes" id="UP001595615">
    <property type="component" value="Unassembled WGS sequence"/>
</dbReference>
<keyword evidence="1" id="KW-0479">Metal-binding</keyword>
<protein>
    <submittedName>
        <fullName evidence="3">Fumarylacetoacetate hydrolase family protein</fullName>
    </submittedName>
</protein>
<feature type="domain" description="Fumarylacetoacetase-like C-terminal" evidence="2">
    <location>
        <begin position="16"/>
        <end position="219"/>
    </location>
</feature>
<evidence type="ECO:0000313" key="3">
    <source>
        <dbReference type="EMBL" id="MFC3713474.1"/>
    </source>
</evidence>
<dbReference type="GO" id="GO:0016787">
    <property type="term" value="F:hydrolase activity"/>
    <property type="evidence" value="ECO:0007669"/>
    <property type="project" value="UniProtKB-KW"/>
</dbReference>
<dbReference type="EMBL" id="JBHRXV010000011">
    <property type="protein sequence ID" value="MFC3713474.1"/>
    <property type="molecule type" value="Genomic_DNA"/>
</dbReference>
<keyword evidence="3" id="KW-0378">Hydrolase</keyword>
<comment type="caution">
    <text evidence="3">The sequence shown here is derived from an EMBL/GenBank/DDBJ whole genome shotgun (WGS) entry which is preliminary data.</text>
</comment>
<dbReference type="SUPFAM" id="SSF56529">
    <property type="entry name" value="FAH"/>
    <property type="match status" value="1"/>
</dbReference>
<dbReference type="PANTHER" id="PTHR11820">
    <property type="entry name" value="ACYLPYRUVASE"/>
    <property type="match status" value="1"/>
</dbReference>
<dbReference type="InterPro" id="IPR036663">
    <property type="entry name" value="Fumarylacetoacetase_C_sf"/>
</dbReference>
<accession>A0ABV7XFK4</accession>
<reference evidence="4" key="1">
    <citation type="journal article" date="2019" name="Int. J. Syst. Evol. Microbiol.">
        <title>The Global Catalogue of Microorganisms (GCM) 10K type strain sequencing project: providing services to taxonomists for standard genome sequencing and annotation.</title>
        <authorList>
            <consortium name="The Broad Institute Genomics Platform"/>
            <consortium name="The Broad Institute Genome Sequencing Center for Infectious Disease"/>
            <person name="Wu L."/>
            <person name="Ma J."/>
        </authorList>
    </citation>
    <scope>NUCLEOTIDE SEQUENCE [LARGE SCALE GENOMIC DNA]</scope>
    <source>
        <strain evidence="4">KCTC 42644</strain>
    </source>
</reference>
<name>A0ABV7XFK4_9SPHN</name>